<evidence type="ECO:0000256" key="6">
    <source>
        <dbReference type="ARBA" id="ARBA00023163"/>
    </source>
</evidence>
<keyword evidence="7 8" id="KW-0539">Nucleus</keyword>
<dbReference type="InterPro" id="IPR006563">
    <property type="entry name" value="POX_dom"/>
</dbReference>
<dbReference type="SUPFAM" id="SSF46689">
    <property type="entry name" value="Homeodomain-like"/>
    <property type="match status" value="1"/>
</dbReference>
<name>A0A371E025_MUCPR</name>
<dbReference type="FunFam" id="1.10.10.60:FF:000117">
    <property type="entry name" value="BEL1-like homeodomain protein 9"/>
    <property type="match status" value="1"/>
</dbReference>
<dbReference type="SMART" id="SM00389">
    <property type="entry name" value="HOX"/>
    <property type="match status" value="1"/>
</dbReference>
<feature type="non-terminal residue" evidence="12">
    <location>
        <position position="1"/>
    </location>
</feature>
<organism evidence="12 13">
    <name type="scientific">Mucuna pruriens</name>
    <name type="common">Velvet bean</name>
    <name type="synonym">Dolichos pruriens</name>
    <dbReference type="NCBI Taxonomy" id="157652"/>
    <lineage>
        <taxon>Eukaryota</taxon>
        <taxon>Viridiplantae</taxon>
        <taxon>Streptophyta</taxon>
        <taxon>Embryophyta</taxon>
        <taxon>Tracheophyta</taxon>
        <taxon>Spermatophyta</taxon>
        <taxon>Magnoliopsida</taxon>
        <taxon>eudicotyledons</taxon>
        <taxon>Gunneridae</taxon>
        <taxon>Pentapetalae</taxon>
        <taxon>rosids</taxon>
        <taxon>fabids</taxon>
        <taxon>Fabales</taxon>
        <taxon>Fabaceae</taxon>
        <taxon>Papilionoideae</taxon>
        <taxon>50 kb inversion clade</taxon>
        <taxon>NPAAA clade</taxon>
        <taxon>indigoferoid/millettioid clade</taxon>
        <taxon>Phaseoleae</taxon>
        <taxon>Mucuna</taxon>
    </lineage>
</organism>
<feature type="coiled-coil region" evidence="9">
    <location>
        <begin position="225"/>
        <end position="252"/>
    </location>
</feature>
<dbReference type="GO" id="GO:0006355">
    <property type="term" value="P:regulation of DNA-templated transcription"/>
    <property type="evidence" value="ECO:0007669"/>
    <property type="project" value="InterPro"/>
</dbReference>
<dbReference type="AlphaFoldDB" id="A0A371E025"/>
<dbReference type="PANTHER" id="PTHR11850">
    <property type="entry name" value="HOMEOBOX PROTEIN TRANSCRIPTION FACTORS"/>
    <property type="match status" value="1"/>
</dbReference>
<comment type="similarity">
    <text evidence="2">Belongs to the TALE/BELL homeobox family.</text>
</comment>
<sequence length="685" mass="75501">MATYFHSNSEIQAGADGLQTLVLMNPGYVQYSDTPPPPHGGNLVFLNSTVAGNSSLQNLPHAPPPHTQQFVGVPLSATVQEPPPSMHHDVSALHGFLPRMQYNLWNTIDPSAAAAREAPRATQGLSLSLHGDEVRAPSSSASAVSNSGGVAGIQSVLLSSKYLKAAQELLDEVVNVNSGIKAEQVKKSFEKTKVVGESSTAVSGDGSVAGEGSGKRSSELSTTDRQEIQMKKAKLINMLDEVEQRYRQYHNQIQIVICSFEQAAGIGSGRTYTALALQTISKQFRCLKDAIMGQIKAANKSLGEEDCFGGKIEGSRLKYVDHHLRQQKAIQQLGMIHQNAWRPQRGLPERSVSVLRAWLFEHFLHPYPKDSDKHMLAKQTGLTRSQVSNWFINARVRLWKPMVEEMYLEEMKEHELNKSEEKSSKSGEDPIMKTTSPQEKLPTSEMESKSFTSKQDVSKNQNTPMVSTSPHSTSPIGGNVKNQSGFSFIGSSELDGMTQGSPKKSRSHEIFHSPNHVKANEANNEQQQLSMDDKHSRDGYSFMGNQTNFISGFGQYPIEEIGRFDAEQFAPRFSGNGVSLTLGLPHCDTLSGTHQTFLPSQNIQLGRGLDIGEPNQFGALNNSSSHSSAAFETIDIHNPKRWDRWVGVINFQLARVKQCSRNACMPEGRSSSFIWLWHGSKDNDR</sequence>
<comment type="subcellular location">
    <subcellularLocation>
        <location evidence="1 8">Nucleus</location>
    </subcellularLocation>
</comment>
<dbReference type="OrthoDB" id="10056939at2759"/>
<feature type="compositionally biased region" description="Basic and acidic residues" evidence="10">
    <location>
        <begin position="213"/>
        <end position="225"/>
    </location>
</feature>
<comment type="caution">
    <text evidence="12">The sequence shown here is derived from an EMBL/GenBank/DDBJ whole genome shotgun (WGS) entry which is preliminary data.</text>
</comment>
<evidence type="ECO:0000256" key="9">
    <source>
        <dbReference type="SAM" id="Coils"/>
    </source>
</evidence>
<proteinExistence type="inferred from homology"/>
<evidence type="ECO:0000256" key="7">
    <source>
        <dbReference type="ARBA" id="ARBA00023242"/>
    </source>
</evidence>
<dbReference type="InterPro" id="IPR009057">
    <property type="entry name" value="Homeodomain-like_sf"/>
</dbReference>
<dbReference type="GO" id="GO:0005634">
    <property type="term" value="C:nucleus"/>
    <property type="evidence" value="ECO:0007669"/>
    <property type="project" value="UniProtKB-SubCell"/>
</dbReference>
<feature type="compositionally biased region" description="Basic and acidic residues" evidence="10">
    <location>
        <begin position="413"/>
        <end position="431"/>
    </location>
</feature>
<evidence type="ECO:0000256" key="10">
    <source>
        <dbReference type="SAM" id="MobiDB-lite"/>
    </source>
</evidence>
<keyword evidence="13" id="KW-1185">Reference proteome</keyword>
<accession>A0A371E025</accession>
<dbReference type="InterPro" id="IPR050224">
    <property type="entry name" value="TALE_homeobox"/>
</dbReference>
<feature type="compositionally biased region" description="Polar residues" evidence="10">
    <location>
        <begin position="449"/>
        <end position="490"/>
    </location>
</feature>
<dbReference type="PROSITE" id="PS50071">
    <property type="entry name" value="HOMEOBOX_2"/>
    <property type="match status" value="1"/>
</dbReference>
<keyword evidence="6" id="KW-0804">Transcription</keyword>
<dbReference type="CDD" id="cd00086">
    <property type="entry name" value="homeodomain"/>
    <property type="match status" value="1"/>
</dbReference>
<keyword evidence="9" id="KW-0175">Coiled coil</keyword>
<dbReference type="Pfam" id="PF05920">
    <property type="entry name" value="Homeobox_KN"/>
    <property type="match status" value="1"/>
</dbReference>
<protein>
    <submittedName>
        <fullName evidence="12">BEL1-like homeodomain protein 1</fullName>
    </submittedName>
</protein>
<evidence type="ECO:0000256" key="4">
    <source>
        <dbReference type="ARBA" id="ARBA00023125"/>
    </source>
</evidence>
<feature type="region of interest" description="Disordered" evidence="10">
    <location>
        <begin position="413"/>
        <end position="509"/>
    </location>
</feature>
<evidence type="ECO:0000259" key="11">
    <source>
        <dbReference type="PROSITE" id="PS50071"/>
    </source>
</evidence>
<evidence type="ECO:0000256" key="8">
    <source>
        <dbReference type="PROSITE-ProRule" id="PRU00108"/>
    </source>
</evidence>
<dbReference type="Pfam" id="PF07526">
    <property type="entry name" value="POX"/>
    <property type="match status" value="1"/>
</dbReference>
<dbReference type="GO" id="GO:0003677">
    <property type="term" value="F:DNA binding"/>
    <property type="evidence" value="ECO:0007669"/>
    <property type="project" value="UniProtKB-UniRule"/>
</dbReference>
<dbReference type="Gene3D" id="1.10.10.60">
    <property type="entry name" value="Homeodomain-like"/>
    <property type="match status" value="1"/>
</dbReference>
<dbReference type="InterPro" id="IPR008422">
    <property type="entry name" value="KN_HD"/>
</dbReference>
<keyword evidence="3" id="KW-0805">Transcription regulation</keyword>
<evidence type="ECO:0000313" key="12">
    <source>
        <dbReference type="EMBL" id="RDX58091.1"/>
    </source>
</evidence>
<dbReference type="EMBL" id="QJKJ01017846">
    <property type="protein sequence ID" value="RDX58091.1"/>
    <property type="molecule type" value="Genomic_DNA"/>
</dbReference>
<evidence type="ECO:0000313" key="13">
    <source>
        <dbReference type="Proteomes" id="UP000257109"/>
    </source>
</evidence>
<evidence type="ECO:0000256" key="2">
    <source>
        <dbReference type="ARBA" id="ARBA00006454"/>
    </source>
</evidence>
<feature type="domain" description="Homeobox" evidence="11">
    <location>
        <begin position="338"/>
        <end position="401"/>
    </location>
</feature>
<feature type="DNA-binding region" description="Homeobox" evidence="8">
    <location>
        <begin position="340"/>
        <end position="402"/>
    </location>
</feature>
<feature type="region of interest" description="Disordered" evidence="10">
    <location>
        <begin position="200"/>
        <end position="225"/>
    </location>
</feature>
<keyword evidence="5 8" id="KW-0371">Homeobox</keyword>
<dbReference type="SMART" id="SM00574">
    <property type="entry name" value="POX"/>
    <property type="match status" value="1"/>
</dbReference>
<dbReference type="InterPro" id="IPR001356">
    <property type="entry name" value="HD"/>
</dbReference>
<gene>
    <name evidence="12" type="primary">BLH1</name>
    <name evidence="12" type="ORF">CR513_62618</name>
</gene>
<dbReference type="Proteomes" id="UP000257109">
    <property type="component" value="Unassembled WGS sequence"/>
</dbReference>
<evidence type="ECO:0000256" key="3">
    <source>
        <dbReference type="ARBA" id="ARBA00023015"/>
    </source>
</evidence>
<reference evidence="12" key="1">
    <citation type="submission" date="2018-05" db="EMBL/GenBank/DDBJ databases">
        <title>Draft genome of Mucuna pruriens seed.</title>
        <authorList>
            <person name="Nnadi N.E."/>
            <person name="Vos R."/>
            <person name="Hasami M.H."/>
            <person name="Devisetty U.K."/>
            <person name="Aguiy J.C."/>
        </authorList>
    </citation>
    <scope>NUCLEOTIDE SEQUENCE [LARGE SCALE GENOMIC DNA]</scope>
    <source>
        <strain evidence="12">JCA_2017</strain>
    </source>
</reference>
<keyword evidence="4 8" id="KW-0238">DNA-binding</keyword>
<evidence type="ECO:0000256" key="5">
    <source>
        <dbReference type="ARBA" id="ARBA00023155"/>
    </source>
</evidence>
<evidence type="ECO:0000256" key="1">
    <source>
        <dbReference type="ARBA" id="ARBA00004123"/>
    </source>
</evidence>